<dbReference type="Proteomes" id="UP000196232">
    <property type="component" value="Unassembled WGS sequence"/>
</dbReference>
<feature type="transmembrane region" description="Helical" evidence="1">
    <location>
        <begin position="88"/>
        <end position="109"/>
    </location>
</feature>
<feature type="transmembrane region" description="Helical" evidence="1">
    <location>
        <begin position="219"/>
        <end position="238"/>
    </location>
</feature>
<protein>
    <recommendedName>
        <fullName evidence="4">ABC transporter permease</fullName>
    </recommendedName>
</protein>
<keyword evidence="1" id="KW-1133">Transmembrane helix</keyword>
<keyword evidence="1" id="KW-0812">Transmembrane</keyword>
<name>A0A202F5W9_9LACO</name>
<keyword evidence="1" id="KW-0472">Membrane</keyword>
<comment type="caution">
    <text evidence="2">The sequence shown here is derived from an EMBL/GenBank/DDBJ whole genome shotgun (WGS) entry which is preliminary data.</text>
</comment>
<dbReference type="EMBL" id="MYFM01000009">
    <property type="protein sequence ID" value="OVE95879.1"/>
    <property type="molecule type" value="Genomic_DNA"/>
</dbReference>
<dbReference type="RefSeq" id="WP_056950324.1">
    <property type="nucleotide sequence ID" value="NZ_LNUA01000032.1"/>
</dbReference>
<evidence type="ECO:0000256" key="1">
    <source>
        <dbReference type="SAM" id="Phobius"/>
    </source>
</evidence>
<organism evidence="2 3">
    <name type="scientific">Companilactobacillus bobalius</name>
    <dbReference type="NCBI Taxonomy" id="2801451"/>
    <lineage>
        <taxon>Bacteria</taxon>
        <taxon>Bacillati</taxon>
        <taxon>Bacillota</taxon>
        <taxon>Bacilli</taxon>
        <taxon>Lactobacillales</taxon>
        <taxon>Lactobacillaceae</taxon>
        <taxon>Companilactobacillus</taxon>
    </lineage>
</organism>
<evidence type="ECO:0000313" key="2">
    <source>
        <dbReference type="EMBL" id="OVE95879.1"/>
    </source>
</evidence>
<feature type="transmembrane region" description="Helical" evidence="1">
    <location>
        <begin position="43"/>
        <end position="67"/>
    </location>
</feature>
<reference evidence="2 3" key="1">
    <citation type="submission" date="2017-03" db="EMBL/GenBank/DDBJ databases">
        <title>Genome sequence of Lactobacillus bobalius KACC 16343.</title>
        <authorList>
            <person name="Chun J."/>
        </authorList>
    </citation>
    <scope>NUCLEOTIDE SEQUENCE [LARGE SCALE GENOMIC DNA]</scope>
    <source>
        <strain evidence="2 3">KACC 16343</strain>
    </source>
</reference>
<dbReference type="PANTHER" id="PTHR37305">
    <property type="entry name" value="INTEGRAL MEMBRANE PROTEIN-RELATED"/>
    <property type="match status" value="1"/>
</dbReference>
<accession>A0A202F5W9</accession>
<feature type="transmembrane region" description="Helical" evidence="1">
    <location>
        <begin position="158"/>
        <end position="182"/>
    </location>
</feature>
<sequence length="243" mass="28233">MRNNLCQEMKKFWYQKKPLWGVLILFILMYYSLITGHHNERDVIQLFGAGQWTLIILVTISSAFMSMEYRDNTIVTMLYKSSNRFNIYFSKIIVLVLYSVLLSFCGAMFTILEVAFSQQLLTVNVLRTLLFNVFGTFLYSIFIVTLSLLLISLVKIDAIVIVAGLMLGFLGATFSNILMSLFHNWSELIRWNPLNMIYIVNQLSDSKYFKYTSLTNVELVLGTVSYAMIFLIIGYWAFKKRRV</sequence>
<proteinExistence type="predicted"/>
<dbReference type="PANTHER" id="PTHR37305:SF1">
    <property type="entry name" value="MEMBRANE PROTEIN"/>
    <property type="match status" value="1"/>
</dbReference>
<gene>
    <name evidence="2" type="ORF">LKACC16343_02632</name>
</gene>
<feature type="transmembrane region" description="Helical" evidence="1">
    <location>
        <begin position="129"/>
        <end position="151"/>
    </location>
</feature>
<feature type="transmembrane region" description="Helical" evidence="1">
    <location>
        <begin position="20"/>
        <end position="37"/>
    </location>
</feature>
<evidence type="ECO:0008006" key="4">
    <source>
        <dbReference type="Google" id="ProtNLM"/>
    </source>
</evidence>
<dbReference type="AlphaFoldDB" id="A0A202F5W9"/>
<evidence type="ECO:0000313" key="3">
    <source>
        <dbReference type="Proteomes" id="UP000196232"/>
    </source>
</evidence>